<dbReference type="PRINTS" id="PR00080">
    <property type="entry name" value="SDRFAMILY"/>
</dbReference>
<evidence type="ECO:0000256" key="1">
    <source>
        <dbReference type="ARBA" id="ARBA00006484"/>
    </source>
</evidence>
<dbReference type="Proteomes" id="UP001284601">
    <property type="component" value="Unassembled WGS sequence"/>
</dbReference>
<dbReference type="Gene3D" id="3.40.50.720">
    <property type="entry name" value="NAD(P)-binding Rossmann-like Domain"/>
    <property type="match status" value="1"/>
</dbReference>
<evidence type="ECO:0000256" key="2">
    <source>
        <dbReference type="ARBA" id="ARBA00023002"/>
    </source>
</evidence>
<keyword evidence="2" id="KW-0560">Oxidoreductase</keyword>
<keyword evidence="4" id="KW-1185">Reference proteome</keyword>
<proteinExistence type="inferred from homology"/>
<dbReference type="EMBL" id="JAWSTH010000014">
    <property type="protein sequence ID" value="MDW5594245.1"/>
    <property type="molecule type" value="Genomic_DNA"/>
</dbReference>
<dbReference type="Pfam" id="PF13561">
    <property type="entry name" value="adh_short_C2"/>
    <property type="match status" value="1"/>
</dbReference>
<dbReference type="RefSeq" id="WP_318596516.1">
    <property type="nucleotide sequence ID" value="NZ_JAWSTH010000014.1"/>
</dbReference>
<dbReference type="PRINTS" id="PR00081">
    <property type="entry name" value="GDHRDH"/>
</dbReference>
<dbReference type="PANTHER" id="PTHR42760:SF133">
    <property type="entry name" value="3-OXOACYL-[ACYL-CARRIER-PROTEIN] REDUCTASE"/>
    <property type="match status" value="1"/>
</dbReference>
<evidence type="ECO:0000313" key="4">
    <source>
        <dbReference type="Proteomes" id="UP001284601"/>
    </source>
</evidence>
<name>A0ABU4HNY0_9ACTN</name>
<reference evidence="4" key="1">
    <citation type="submission" date="2023-07" db="EMBL/GenBank/DDBJ databases">
        <title>Conexibacter stalactiti sp. nov., isolated from stalactites in a lava cave and emended description of the genus Conexibacter.</title>
        <authorList>
            <person name="Lee S.D."/>
        </authorList>
    </citation>
    <scope>NUCLEOTIDE SEQUENCE [LARGE SCALE GENOMIC DNA]</scope>
    <source>
        <strain evidence="4">KCTC 39840</strain>
    </source>
</reference>
<comment type="similarity">
    <text evidence="1">Belongs to the short-chain dehydrogenases/reductases (SDR) family.</text>
</comment>
<protein>
    <submittedName>
        <fullName evidence="3">SDR family oxidoreductase</fullName>
    </submittedName>
</protein>
<accession>A0ABU4HNY0</accession>
<organism evidence="3 4">
    <name type="scientific">Conexibacter stalactiti</name>
    <dbReference type="NCBI Taxonomy" id="1940611"/>
    <lineage>
        <taxon>Bacteria</taxon>
        <taxon>Bacillati</taxon>
        <taxon>Actinomycetota</taxon>
        <taxon>Thermoleophilia</taxon>
        <taxon>Solirubrobacterales</taxon>
        <taxon>Conexibacteraceae</taxon>
        <taxon>Conexibacter</taxon>
    </lineage>
</organism>
<evidence type="ECO:0000313" key="3">
    <source>
        <dbReference type="EMBL" id="MDW5594245.1"/>
    </source>
</evidence>
<comment type="caution">
    <text evidence="3">The sequence shown here is derived from an EMBL/GenBank/DDBJ whole genome shotgun (WGS) entry which is preliminary data.</text>
</comment>
<dbReference type="CDD" id="cd05233">
    <property type="entry name" value="SDR_c"/>
    <property type="match status" value="1"/>
</dbReference>
<sequence length="249" mass="25128">MTRPLLVTGAGGGIGAAVVEQLAAAGHPLVLADRDAAAAERVAAALPPGRPAVVVAEMDVTSTASVRAAIARGVEQLGALGGVVNNAGWMEPRPLAETDDELLRRTLEVNLEGPLRVAREALPELIRFGSGRIVNVASDGALSGMSNIAAYAAAKGGVIALTRALTLELARHQITVNTVSPGPTDTPLLGATADAEDGAAVVARIARAIPLRRVALPDDVATAIAFFCGDGAGYLSGQILSVSGGLTRP</sequence>
<dbReference type="InterPro" id="IPR036291">
    <property type="entry name" value="NAD(P)-bd_dom_sf"/>
</dbReference>
<gene>
    <name evidence="3" type="ORF">R7226_07855</name>
</gene>
<dbReference type="SUPFAM" id="SSF51735">
    <property type="entry name" value="NAD(P)-binding Rossmann-fold domains"/>
    <property type="match status" value="1"/>
</dbReference>
<dbReference type="PANTHER" id="PTHR42760">
    <property type="entry name" value="SHORT-CHAIN DEHYDROGENASES/REDUCTASES FAMILY MEMBER"/>
    <property type="match status" value="1"/>
</dbReference>
<dbReference type="InterPro" id="IPR002347">
    <property type="entry name" value="SDR_fam"/>
</dbReference>